<protein>
    <recommendedName>
        <fullName evidence="2">histidine kinase</fullName>
        <ecNumber evidence="2">2.7.13.3</ecNumber>
    </recommendedName>
</protein>
<keyword evidence="7" id="KW-0067">ATP-binding</keyword>
<keyword evidence="8" id="KW-1185">Reference proteome</keyword>
<dbReference type="PANTHER" id="PTHR24421:SF10">
    <property type="entry name" value="NITRATE_NITRITE SENSOR PROTEIN NARQ"/>
    <property type="match status" value="1"/>
</dbReference>
<dbReference type="InterPro" id="IPR036890">
    <property type="entry name" value="HATPase_C_sf"/>
</dbReference>
<dbReference type="EMBL" id="CP147982">
    <property type="protein sequence ID" value="WXK76539.1"/>
    <property type="molecule type" value="Genomic_DNA"/>
</dbReference>
<evidence type="ECO:0000256" key="3">
    <source>
        <dbReference type="ARBA" id="ARBA00022679"/>
    </source>
</evidence>
<dbReference type="Pfam" id="PF02518">
    <property type="entry name" value="HATPase_c"/>
    <property type="match status" value="1"/>
</dbReference>
<dbReference type="RefSeq" id="WP_407286142.1">
    <property type="nucleotide sequence ID" value="NZ_CP147982.1"/>
</dbReference>
<dbReference type="Proteomes" id="UP001626628">
    <property type="component" value="Chromosome"/>
</dbReference>
<accession>A0ABZ2QNA1</accession>
<evidence type="ECO:0000256" key="5">
    <source>
        <dbReference type="ARBA" id="ARBA00023012"/>
    </source>
</evidence>
<sequence length="111" mass="11122">MDPGAADTLPADVAAAVYRIVREALTNIRKHAADATAVRIGLRSVAGGVEPRVANDGGAPARLGEQARGGFGLAGLTERAEAMGGRLAAGPAAEGGWELIAVLPLDGDRPA</sequence>
<name>A0ABZ2QNA1_9ACTN</name>
<gene>
    <name evidence="7" type="ORF">WAB15_11345</name>
</gene>
<dbReference type="PANTHER" id="PTHR24421">
    <property type="entry name" value="NITRATE/NITRITE SENSOR PROTEIN NARX-RELATED"/>
    <property type="match status" value="1"/>
</dbReference>
<evidence type="ECO:0000313" key="8">
    <source>
        <dbReference type="Proteomes" id="UP001626628"/>
    </source>
</evidence>
<dbReference type="InterPro" id="IPR003594">
    <property type="entry name" value="HATPase_dom"/>
</dbReference>
<evidence type="ECO:0000313" key="7">
    <source>
        <dbReference type="EMBL" id="WXK76539.1"/>
    </source>
</evidence>
<keyword evidence="4" id="KW-0418">Kinase</keyword>
<keyword evidence="7" id="KW-0547">Nucleotide-binding</keyword>
<organism evidence="7 8">
    <name type="scientific">Streptomyces sirii</name>
    <dbReference type="NCBI Taxonomy" id="3127701"/>
    <lineage>
        <taxon>Bacteria</taxon>
        <taxon>Bacillati</taxon>
        <taxon>Actinomycetota</taxon>
        <taxon>Actinomycetes</taxon>
        <taxon>Kitasatosporales</taxon>
        <taxon>Streptomycetaceae</taxon>
        <taxon>Streptomyces</taxon>
    </lineage>
</organism>
<proteinExistence type="predicted"/>
<comment type="catalytic activity">
    <reaction evidence="1">
        <text>ATP + protein L-histidine = ADP + protein N-phospho-L-histidine.</text>
        <dbReference type="EC" id="2.7.13.3"/>
    </reaction>
</comment>
<evidence type="ECO:0000256" key="4">
    <source>
        <dbReference type="ARBA" id="ARBA00022777"/>
    </source>
</evidence>
<reference evidence="7 8" key="1">
    <citation type="submission" date="2024-03" db="EMBL/GenBank/DDBJ databases">
        <title>The complete genome of Streptomyces sirii sp.nov.</title>
        <authorList>
            <person name="Zakalyukina Y.V."/>
            <person name="Belik A.R."/>
            <person name="Biryukov M.V."/>
            <person name="Baturina O.A."/>
            <person name="Kabilov M.R."/>
        </authorList>
    </citation>
    <scope>NUCLEOTIDE SEQUENCE [LARGE SCALE GENOMIC DNA]</scope>
    <source>
        <strain evidence="7 8">BP-8</strain>
    </source>
</reference>
<dbReference type="Gene3D" id="3.30.565.10">
    <property type="entry name" value="Histidine kinase-like ATPase, C-terminal domain"/>
    <property type="match status" value="1"/>
</dbReference>
<dbReference type="EC" id="2.7.13.3" evidence="2"/>
<feature type="domain" description="Histidine kinase/HSP90-like ATPase" evidence="6">
    <location>
        <begin position="15"/>
        <end position="106"/>
    </location>
</feature>
<evidence type="ECO:0000259" key="6">
    <source>
        <dbReference type="Pfam" id="PF02518"/>
    </source>
</evidence>
<dbReference type="CDD" id="cd16917">
    <property type="entry name" value="HATPase_UhpB-NarQ-NarX-like"/>
    <property type="match status" value="1"/>
</dbReference>
<keyword evidence="5" id="KW-0902">Two-component regulatory system</keyword>
<evidence type="ECO:0000256" key="1">
    <source>
        <dbReference type="ARBA" id="ARBA00000085"/>
    </source>
</evidence>
<dbReference type="GO" id="GO:0005524">
    <property type="term" value="F:ATP binding"/>
    <property type="evidence" value="ECO:0007669"/>
    <property type="project" value="UniProtKB-KW"/>
</dbReference>
<dbReference type="InterPro" id="IPR050482">
    <property type="entry name" value="Sensor_HK_TwoCompSys"/>
</dbReference>
<dbReference type="SUPFAM" id="SSF55874">
    <property type="entry name" value="ATPase domain of HSP90 chaperone/DNA topoisomerase II/histidine kinase"/>
    <property type="match status" value="1"/>
</dbReference>
<evidence type="ECO:0000256" key="2">
    <source>
        <dbReference type="ARBA" id="ARBA00012438"/>
    </source>
</evidence>
<keyword evidence="3" id="KW-0808">Transferase</keyword>